<evidence type="ECO:0000256" key="2">
    <source>
        <dbReference type="ARBA" id="ARBA00022487"/>
    </source>
</evidence>
<dbReference type="GO" id="GO:0004104">
    <property type="term" value="F:cholinesterase activity"/>
    <property type="evidence" value="ECO:0007669"/>
    <property type="project" value="InterPro"/>
</dbReference>
<dbReference type="Gene3D" id="3.40.50.1820">
    <property type="entry name" value="alpha/beta hydrolase"/>
    <property type="match status" value="1"/>
</dbReference>
<feature type="active site" description="Charge relay system" evidence="5">
    <location>
        <position position="467"/>
    </location>
</feature>
<dbReference type="InterPro" id="IPR000997">
    <property type="entry name" value="Cholinesterase"/>
</dbReference>
<dbReference type="EC" id="3.1.1.-" evidence="6"/>
<evidence type="ECO:0000313" key="8">
    <source>
        <dbReference type="EMBL" id="KAJ8036369.1"/>
    </source>
</evidence>
<keyword evidence="6" id="KW-0732">Signal</keyword>
<dbReference type="SUPFAM" id="SSF53474">
    <property type="entry name" value="alpha/beta-Hydrolases"/>
    <property type="match status" value="1"/>
</dbReference>
<dbReference type="PRINTS" id="PR00878">
    <property type="entry name" value="CHOLNESTRASE"/>
</dbReference>
<comment type="similarity">
    <text evidence="1 6">Belongs to the type-B carboxylesterase/lipase family.</text>
</comment>
<evidence type="ECO:0000313" key="9">
    <source>
        <dbReference type="Proteomes" id="UP001152320"/>
    </source>
</evidence>
<protein>
    <recommendedName>
        <fullName evidence="6">Carboxylic ester hydrolase</fullName>
        <ecNumber evidence="6">3.1.1.-</ecNumber>
    </recommendedName>
</protein>
<dbReference type="InterPro" id="IPR019826">
    <property type="entry name" value="Carboxylesterase_B_AS"/>
</dbReference>
<evidence type="ECO:0000256" key="5">
    <source>
        <dbReference type="PIRSR" id="PIRSR600997-1"/>
    </source>
</evidence>
<sequence length="612" mass="69897">MNLTVTQVIKFLCILFHFAASVWSVEVSVELDGLGTLIGIKERYVYPYEPYQRDQDMFVFKGVPFAEVPVGNLRFAKPKAKEYWGIWNSTFFRPMCQQFPRNFSRFDVPPQDEDCLHLNIWSPNITEDANLPVMYWIHGGGFVFGSALNNPYEGDAMAAFNDVVVVSVNYRLNGFGFLATGEPLLPGNFGLWDQQMALQWVQDHIKKFGGDPDRVTIFGQSAGGASVGFQLTSPYSWPLFNNAILMSGTMTSSWASSSDTKRYKEKTYALGESLGCTDMISTDQLLNCLRQVDQADLTRAFQTVRTFLLNINTFGPLVDNDFIPAVPTVLLQQGRFKKCNIMLGTTKDEGDLSAAFRFAEQSFSEDPYCSRERFDRIVSGYADSLGSDFVGNAINQQYIDWSQADNESANYFRNYIDLETDVSFLCPTDQTARYYTQAGMTVFRWMFSYIPDFSIYPVIPVWKGSAHGDDMELVFGNGFQDQYYDGRNYSDYELELSLDMQRYYTNFAKTGNPNEGSDNDGMEGGESLWETFTIPDLKYIELTPGLPTKRAYRASFCQFWNSFIPKVVTNTGDIMDIYAGWQQEYTYWKQQDMMSWSMEYELYKMNMTSCSP</sequence>
<accession>A0A9Q1C1D4</accession>
<evidence type="ECO:0000259" key="7">
    <source>
        <dbReference type="Pfam" id="PF00135"/>
    </source>
</evidence>
<dbReference type="PANTHER" id="PTHR43918:SF4">
    <property type="entry name" value="CARBOXYLIC ESTER HYDROLASE"/>
    <property type="match status" value="1"/>
</dbReference>
<dbReference type="EMBL" id="JAIZAY010000009">
    <property type="protein sequence ID" value="KAJ8036369.1"/>
    <property type="molecule type" value="Genomic_DNA"/>
</dbReference>
<evidence type="ECO:0000256" key="6">
    <source>
        <dbReference type="RuleBase" id="RU361235"/>
    </source>
</evidence>
<evidence type="ECO:0000256" key="3">
    <source>
        <dbReference type="ARBA" id="ARBA00022801"/>
    </source>
</evidence>
<organism evidence="8 9">
    <name type="scientific">Holothuria leucospilota</name>
    <name type="common">Black long sea cucumber</name>
    <name type="synonym">Mertensiothuria leucospilota</name>
    <dbReference type="NCBI Taxonomy" id="206669"/>
    <lineage>
        <taxon>Eukaryota</taxon>
        <taxon>Metazoa</taxon>
        <taxon>Echinodermata</taxon>
        <taxon>Eleutherozoa</taxon>
        <taxon>Echinozoa</taxon>
        <taxon>Holothuroidea</taxon>
        <taxon>Aspidochirotacea</taxon>
        <taxon>Aspidochirotida</taxon>
        <taxon>Holothuriidae</taxon>
        <taxon>Holothuria</taxon>
    </lineage>
</organism>
<dbReference type="Proteomes" id="UP001152320">
    <property type="component" value="Chromosome 9"/>
</dbReference>
<comment type="caution">
    <text evidence="8">The sequence shown here is derived from an EMBL/GenBank/DDBJ whole genome shotgun (WGS) entry which is preliminary data.</text>
</comment>
<proteinExistence type="inferred from homology"/>
<dbReference type="PANTHER" id="PTHR43918">
    <property type="entry name" value="ACETYLCHOLINESTERASE"/>
    <property type="match status" value="1"/>
</dbReference>
<evidence type="ECO:0000256" key="1">
    <source>
        <dbReference type="ARBA" id="ARBA00005964"/>
    </source>
</evidence>
<evidence type="ECO:0000256" key="4">
    <source>
        <dbReference type="ARBA" id="ARBA00023157"/>
    </source>
</evidence>
<name>A0A9Q1C1D4_HOLLE</name>
<dbReference type="InterPro" id="IPR029058">
    <property type="entry name" value="AB_hydrolase_fold"/>
</dbReference>
<keyword evidence="3 6" id="KW-0378">Hydrolase</keyword>
<feature type="active site" description="Acyl-ester intermediate" evidence="5">
    <location>
        <position position="221"/>
    </location>
</feature>
<dbReference type="AlphaFoldDB" id="A0A9Q1C1D4"/>
<dbReference type="PROSITE" id="PS00122">
    <property type="entry name" value="CARBOXYLESTERASE_B_1"/>
    <property type="match status" value="1"/>
</dbReference>
<keyword evidence="2" id="KW-0719">Serine esterase</keyword>
<dbReference type="InterPro" id="IPR002018">
    <property type="entry name" value="CarbesteraseB"/>
</dbReference>
<feature type="signal peptide" evidence="6">
    <location>
        <begin position="1"/>
        <end position="24"/>
    </location>
</feature>
<dbReference type="InterPro" id="IPR050654">
    <property type="entry name" value="AChE-related_enzymes"/>
</dbReference>
<dbReference type="OrthoDB" id="19653at2759"/>
<keyword evidence="9" id="KW-1185">Reference proteome</keyword>
<keyword evidence="4" id="KW-1015">Disulfide bond</keyword>
<dbReference type="FunFam" id="3.40.50.1820:FF:000128">
    <property type="entry name" value="Carboxylic ester hydrolase"/>
    <property type="match status" value="1"/>
</dbReference>
<reference evidence="8" key="1">
    <citation type="submission" date="2021-10" db="EMBL/GenBank/DDBJ databases">
        <title>Tropical sea cucumber genome reveals ecological adaptation and Cuvierian tubules defense mechanism.</title>
        <authorList>
            <person name="Chen T."/>
        </authorList>
    </citation>
    <scope>NUCLEOTIDE SEQUENCE</scope>
    <source>
        <strain evidence="8">Nanhai2018</strain>
        <tissue evidence="8">Muscle</tissue>
    </source>
</reference>
<feature type="active site" description="Charge relay system" evidence="5">
    <location>
        <position position="349"/>
    </location>
</feature>
<feature type="domain" description="Carboxylesterase type B" evidence="7">
    <location>
        <begin position="53"/>
        <end position="560"/>
    </location>
</feature>
<dbReference type="Pfam" id="PF00135">
    <property type="entry name" value="COesterase"/>
    <property type="match status" value="1"/>
</dbReference>
<gene>
    <name evidence="8" type="ORF">HOLleu_20321</name>
</gene>
<feature type="chain" id="PRO_5040541377" description="Carboxylic ester hydrolase" evidence="6">
    <location>
        <begin position="25"/>
        <end position="612"/>
    </location>
</feature>